<keyword evidence="2" id="KW-1185">Reference proteome</keyword>
<feature type="non-terminal residue" evidence="1">
    <location>
        <position position="1"/>
    </location>
</feature>
<reference evidence="1" key="1">
    <citation type="submission" date="2023-03" db="EMBL/GenBank/DDBJ databases">
        <authorList>
            <person name="Steffen K."/>
            <person name="Cardenas P."/>
        </authorList>
    </citation>
    <scope>NUCLEOTIDE SEQUENCE</scope>
</reference>
<organism evidence="1 2">
    <name type="scientific">Geodia barretti</name>
    <name type="common">Barrett's horny sponge</name>
    <dbReference type="NCBI Taxonomy" id="519541"/>
    <lineage>
        <taxon>Eukaryota</taxon>
        <taxon>Metazoa</taxon>
        <taxon>Porifera</taxon>
        <taxon>Demospongiae</taxon>
        <taxon>Heteroscleromorpha</taxon>
        <taxon>Tetractinellida</taxon>
        <taxon>Astrophorina</taxon>
        <taxon>Geodiidae</taxon>
        <taxon>Geodia</taxon>
    </lineage>
</organism>
<dbReference type="Proteomes" id="UP001174909">
    <property type="component" value="Unassembled WGS sequence"/>
</dbReference>
<accession>A0AA35SP62</accession>
<gene>
    <name evidence="1" type="ORF">GBAR_LOCUS18455</name>
</gene>
<proteinExistence type="predicted"/>
<dbReference type="AlphaFoldDB" id="A0AA35SP62"/>
<dbReference type="EMBL" id="CASHTH010002616">
    <property type="protein sequence ID" value="CAI8032687.1"/>
    <property type="molecule type" value="Genomic_DNA"/>
</dbReference>
<name>A0AA35SP62_GEOBA</name>
<protein>
    <submittedName>
        <fullName evidence="1">Uncharacterized protein</fullName>
    </submittedName>
</protein>
<evidence type="ECO:0000313" key="2">
    <source>
        <dbReference type="Proteomes" id="UP001174909"/>
    </source>
</evidence>
<sequence length="116" mass="13332">RFRVDDSPSVATYLFRGDEFLRRRLFIERENSVIKAKNLGLWRPECLEGYSQYSTLIGTFQSRPATTGFRLVEATLRTDGRPVMAIPTWCVRLWSVLQSWMTGLTLTGLTCPLNLD</sequence>
<evidence type="ECO:0000313" key="1">
    <source>
        <dbReference type="EMBL" id="CAI8032687.1"/>
    </source>
</evidence>
<comment type="caution">
    <text evidence="1">The sequence shown here is derived from an EMBL/GenBank/DDBJ whole genome shotgun (WGS) entry which is preliminary data.</text>
</comment>